<evidence type="ECO:0000313" key="3">
    <source>
        <dbReference type="Proteomes" id="UP001066276"/>
    </source>
</evidence>
<accession>A0AAV7R804</accession>
<sequence length="98" mass="10941">MWDSTVLKGRDSRSGEATRDSGGLGTLGTISTKMEEFQEVVESKDEHGQILCAAEEVDLYRSPLVFDEDAVTDYLPHIAMKWLMAEHGERLMDPLPCP</sequence>
<comment type="caution">
    <text evidence="2">The sequence shown here is derived from an EMBL/GenBank/DDBJ whole genome shotgun (WGS) entry which is preliminary data.</text>
</comment>
<keyword evidence="3" id="KW-1185">Reference proteome</keyword>
<organism evidence="2 3">
    <name type="scientific">Pleurodeles waltl</name>
    <name type="common">Iberian ribbed newt</name>
    <dbReference type="NCBI Taxonomy" id="8319"/>
    <lineage>
        <taxon>Eukaryota</taxon>
        <taxon>Metazoa</taxon>
        <taxon>Chordata</taxon>
        <taxon>Craniata</taxon>
        <taxon>Vertebrata</taxon>
        <taxon>Euteleostomi</taxon>
        <taxon>Amphibia</taxon>
        <taxon>Batrachia</taxon>
        <taxon>Caudata</taxon>
        <taxon>Salamandroidea</taxon>
        <taxon>Salamandridae</taxon>
        <taxon>Pleurodelinae</taxon>
        <taxon>Pleurodeles</taxon>
    </lineage>
</organism>
<evidence type="ECO:0000256" key="1">
    <source>
        <dbReference type="SAM" id="MobiDB-lite"/>
    </source>
</evidence>
<evidence type="ECO:0000313" key="2">
    <source>
        <dbReference type="EMBL" id="KAJ1148926.1"/>
    </source>
</evidence>
<dbReference type="EMBL" id="JANPWB010000009">
    <property type="protein sequence ID" value="KAJ1148926.1"/>
    <property type="molecule type" value="Genomic_DNA"/>
</dbReference>
<name>A0AAV7R804_PLEWA</name>
<gene>
    <name evidence="2" type="ORF">NDU88_001750</name>
</gene>
<reference evidence="2" key="1">
    <citation type="journal article" date="2022" name="bioRxiv">
        <title>Sequencing and chromosome-scale assembly of the giantPleurodeles waltlgenome.</title>
        <authorList>
            <person name="Brown T."/>
            <person name="Elewa A."/>
            <person name="Iarovenko S."/>
            <person name="Subramanian E."/>
            <person name="Araus A.J."/>
            <person name="Petzold A."/>
            <person name="Susuki M."/>
            <person name="Suzuki K.-i.T."/>
            <person name="Hayashi T."/>
            <person name="Toyoda A."/>
            <person name="Oliveira C."/>
            <person name="Osipova E."/>
            <person name="Leigh N.D."/>
            <person name="Simon A."/>
            <person name="Yun M.H."/>
        </authorList>
    </citation>
    <scope>NUCLEOTIDE SEQUENCE</scope>
    <source>
        <strain evidence="2">20211129_DDA</strain>
        <tissue evidence="2">Liver</tissue>
    </source>
</reference>
<feature type="region of interest" description="Disordered" evidence="1">
    <location>
        <begin position="1"/>
        <end position="28"/>
    </location>
</feature>
<dbReference type="Proteomes" id="UP001066276">
    <property type="component" value="Chromosome 5"/>
</dbReference>
<proteinExistence type="predicted"/>
<feature type="compositionally biased region" description="Basic and acidic residues" evidence="1">
    <location>
        <begin position="8"/>
        <end position="19"/>
    </location>
</feature>
<dbReference type="AlphaFoldDB" id="A0AAV7R804"/>
<protein>
    <submittedName>
        <fullName evidence="2">Uncharacterized protein</fullName>
    </submittedName>
</protein>